<keyword evidence="5 6" id="KW-0472">Membrane</keyword>
<feature type="transmembrane region" description="Helical" evidence="6">
    <location>
        <begin position="296"/>
        <end position="317"/>
    </location>
</feature>
<evidence type="ECO:0000256" key="4">
    <source>
        <dbReference type="ARBA" id="ARBA00022989"/>
    </source>
</evidence>
<gene>
    <name evidence="8" type="ORF">JKK62_02400</name>
</gene>
<proteinExistence type="predicted"/>
<feature type="transmembrane region" description="Helical" evidence="6">
    <location>
        <begin position="338"/>
        <end position="363"/>
    </location>
</feature>
<feature type="domain" description="ABC3 transporter permease C-terminal" evidence="7">
    <location>
        <begin position="670"/>
        <end position="778"/>
    </location>
</feature>
<evidence type="ECO:0000256" key="6">
    <source>
        <dbReference type="SAM" id="Phobius"/>
    </source>
</evidence>
<dbReference type="GO" id="GO:0005886">
    <property type="term" value="C:plasma membrane"/>
    <property type="evidence" value="ECO:0007669"/>
    <property type="project" value="UniProtKB-SubCell"/>
</dbReference>
<keyword evidence="9" id="KW-1185">Reference proteome</keyword>
<name>A0A934TXY9_9FIRM</name>
<protein>
    <submittedName>
        <fullName evidence="8">ABC transporter permease</fullName>
    </submittedName>
</protein>
<dbReference type="PANTHER" id="PTHR30287:SF1">
    <property type="entry name" value="INNER MEMBRANE PROTEIN"/>
    <property type="match status" value="1"/>
</dbReference>
<dbReference type="EMBL" id="JAEQMG010000035">
    <property type="protein sequence ID" value="MBK6087511.1"/>
    <property type="molecule type" value="Genomic_DNA"/>
</dbReference>
<dbReference type="PANTHER" id="PTHR30287">
    <property type="entry name" value="MEMBRANE COMPONENT OF PREDICTED ABC SUPERFAMILY METABOLITE UPTAKE TRANSPORTER"/>
    <property type="match status" value="1"/>
</dbReference>
<evidence type="ECO:0000313" key="9">
    <source>
        <dbReference type="Proteomes" id="UP000633365"/>
    </source>
</evidence>
<sequence>MLTRKLFRTAWGYKAQFISMILMITLGIGMFLGFNMEWKTIEADTGKFFEQTKYADYRLYSEKGFTKEDLDKISAIEGVDAATRYLSVNLDIKGEKNKSLALDVSENNSVSTFLVTQGAEYDKSGDGFWLSDKFAAANDYQIGDELVLSFQGTVISGEIVGLIKSGEHMICVADKNQMMPDYNTYGYAYISPKKLRSVLEVKIKSDFADELKQSNVPEEFIDDSLTKLFVTDEMLSDAADKVFAQVNLLSGLSKEALEDKIKNALGRTIMVTPKDDHVVYKEAMGEAEEGKTMGSVLPVLFLAIAILTMVTTMHRIATKEKTQIGTLKALGFKNRRILRHYTSYGLFIGLVGAGLGIALGYGVCKLIMSEDGMMGTYFDMPDWSAVIPGFCYPVLIGTVLLLTLISYLSVRQQLKGTAADALRPYSPKKMRKIFFERFRFWNKLSFGTKWNIRDLSRHKSRSAMTLFGIVGCMVLMVGGLGMRDTMSGFLELLDKDISNYTTKVNLIDDADLKKSKELYEELGGDWESLCGISMGGDTVTLDIIHNPNHMLNVIDEYNNRIELSDEGVYLCLRLKDKADIGDEIEFSPYGSKDTFKAKVLGYNRSVMTESVTMTEALADRLGIEYSISSIYTDKKTDEIKSSDLIAGKQDKTQLMETFNSFVQIMDSMVIILVVAAVILGVVVLYNLGIMSYVERSRELATLKVLGFRNRTIGKLLISQNIWLTVIGVIIGLPAGVGVLQWLLTALAGEYEMKLMLGALTYSVSILLTFGVSLLVGLMVAGKNKKIDMVEALKGTE</sequence>
<comment type="subcellular location">
    <subcellularLocation>
        <location evidence="1">Cell membrane</location>
        <topology evidence="1">Multi-pass membrane protein</topology>
    </subcellularLocation>
</comment>
<dbReference type="AlphaFoldDB" id="A0A934TXY9"/>
<dbReference type="InterPro" id="IPR038766">
    <property type="entry name" value="Membrane_comp_ABC_pdt"/>
</dbReference>
<evidence type="ECO:0000256" key="3">
    <source>
        <dbReference type="ARBA" id="ARBA00022692"/>
    </source>
</evidence>
<feature type="transmembrane region" description="Helical" evidence="6">
    <location>
        <begin position="12"/>
        <end position="34"/>
    </location>
</feature>
<feature type="transmembrane region" description="Helical" evidence="6">
    <location>
        <begin position="720"/>
        <end position="743"/>
    </location>
</feature>
<dbReference type="Pfam" id="PF02687">
    <property type="entry name" value="FtsX"/>
    <property type="match status" value="2"/>
</dbReference>
<feature type="transmembrane region" description="Helical" evidence="6">
    <location>
        <begin position="668"/>
        <end position="687"/>
    </location>
</feature>
<comment type="caution">
    <text evidence="8">The sequence shown here is derived from an EMBL/GenBank/DDBJ whole genome shotgun (WGS) entry which is preliminary data.</text>
</comment>
<evidence type="ECO:0000256" key="5">
    <source>
        <dbReference type="ARBA" id="ARBA00023136"/>
    </source>
</evidence>
<accession>A0A934TXY9</accession>
<feature type="domain" description="ABC3 transporter permease C-terminal" evidence="7">
    <location>
        <begin position="296"/>
        <end position="409"/>
    </location>
</feature>
<evidence type="ECO:0000256" key="1">
    <source>
        <dbReference type="ARBA" id="ARBA00004651"/>
    </source>
</evidence>
<feature type="transmembrane region" description="Helical" evidence="6">
    <location>
        <begin position="383"/>
        <end position="405"/>
    </location>
</feature>
<feature type="transmembrane region" description="Helical" evidence="6">
    <location>
        <begin position="463"/>
        <end position="482"/>
    </location>
</feature>
<feature type="transmembrane region" description="Helical" evidence="6">
    <location>
        <begin position="755"/>
        <end position="780"/>
    </location>
</feature>
<keyword evidence="2" id="KW-1003">Cell membrane</keyword>
<evidence type="ECO:0000313" key="8">
    <source>
        <dbReference type="EMBL" id="MBK6087511.1"/>
    </source>
</evidence>
<evidence type="ECO:0000256" key="2">
    <source>
        <dbReference type="ARBA" id="ARBA00022475"/>
    </source>
</evidence>
<dbReference type="InterPro" id="IPR003838">
    <property type="entry name" value="ABC3_permease_C"/>
</dbReference>
<reference evidence="8" key="1">
    <citation type="submission" date="2021-01" db="EMBL/GenBank/DDBJ databases">
        <title>Genome public.</title>
        <authorList>
            <person name="Liu C."/>
            <person name="Sun Q."/>
        </authorList>
    </citation>
    <scope>NUCLEOTIDE SEQUENCE</scope>
    <source>
        <strain evidence="8">M6</strain>
    </source>
</reference>
<evidence type="ECO:0000259" key="7">
    <source>
        <dbReference type="Pfam" id="PF02687"/>
    </source>
</evidence>
<dbReference type="Proteomes" id="UP000633365">
    <property type="component" value="Unassembled WGS sequence"/>
</dbReference>
<keyword evidence="4 6" id="KW-1133">Transmembrane helix</keyword>
<dbReference type="RefSeq" id="WP_201426809.1">
    <property type="nucleotide sequence ID" value="NZ_JAEQMG010000035.1"/>
</dbReference>
<organism evidence="8 9">
    <name type="scientific">Ruminococcus difficilis</name>
    <dbReference type="NCBI Taxonomy" id="2763069"/>
    <lineage>
        <taxon>Bacteria</taxon>
        <taxon>Bacillati</taxon>
        <taxon>Bacillota</taxon>
        <taxon>Clostridia</taxon>
        <taxon>Eubacteriales</taxon>
        <taxon>Oscillospiraceae</taxon>
        <taxon>Ruminococcus</taxon>
    </lineage>
</organism>
<keyword evidence="3 6" id="KW-0812">Transmembrane</keyword>